<keyword evidence="2" id="KW-0812">Transmembrane</keyword>
<evidence type="ECO:0000256" key="1">
    <source>
        <dbReference type="SAM" id="MobiDB-lite"/>
    </source>
</evidence>
<evidence type="ECO:0000256" key="3">
    <source>
        <dbReference type="SAM" id="SignalP"/>
    </source>
</evidence>
<dbReference type="EMBL" id="JAZGQO010000011">
    <property type="protein sequence ID" value="KAK6172327.1"/>
    <property type="molecule type" value="Genomic_DNA"/>
</dbReference>
<feature type="signal peptide" evidence="3">
    <location>
        <begin position="1"/>
        <end position="24"/>
    </location>
</feature>
<proteinExistence type="predicted"/>
<evidence type="ECO:0000256" key="2">
    <source>
        <dbReference type="SAM" id="Phobius"/>
    </source>
</evidence>
<keyword evidence="2" id="KW-1133">Transmembrane helix</keyword>
<dbReference type="Proteomes" id="UP001347796">
    <property type="component" value="Unassembled WGS sequence"/>
</dbReference>
<feature type="transmembrane region" description="Helical" evidence="2">
    <location>
        <begin position="325"/>
        <end position="347"/>
    </location>
</feature>
<reference evidence="5 6" key="1">
    <citation type="submission" date="2024-01" db="EMBL/GenBank/DDBJ databases">
        <title>The genome of the rayed Mediterranean limpet Patella caerulea (Linnaeus, 1758).</title>
        <authorList>
            <person name="Anh-Thu Weber A."/>
            <person name="Halstead-Nussloch G."/>
        </authorList>
    </citation>
    <scope>NUCLEOTIDE SEQUENCE [LARGE SCALE GENOMIC DNA]</scope>
    <source>
        <strain evidence="5">AATW-2023a</strain>
        <tissue evidence="5">Whole specimen</tissue>
    </source>
</reference>
<evidence type="ECO:0000313" key="5">
    <source>
        <dbReference type="EMBL" id="KAK6172327.1"/>
    </source>
</evidence>
<feature type="chain" id="PRO_5042847782" description="DUF7042 domain-containing protein" evidence="3">
    <location>
        <begin position="25"/>
        <end position="499"/>
    </location>
</feature>
<dbReference type="InterPro" id="IPR055470">
    <property type="entry name" value="DUF7042"/>
</dbReference>
<dbReference type="AlphaFoldDB" id="A0AAN8J8J3"/>
<sequence>MERESRCCLTLFIFVIFLKANVSASCTFPPGLEGTFDSTREGTLEFNTTTYGKFTISTQSQTFSDLDFECHIHSGTQYVSKSASFTIFSSDFYAYMCLDINQVSSNLYYYYYGTQPLPQANNARVKIYPISTVVGSVSTVCDEATPYTQPYSILLKNDSIATEEMQALPADLQGYFNYVLDDGSTNSCENETTYLDTCTNTSTLMFDYNICNRTTLYSDSGVLYCLYYNQPTTGTYYITLYNNDTTVDNTNTFRYTCVIFERGSDISYATQYPLECLNSTFMNSTTVTSPGGTLTLTHNGSCPIPTTMATTTVVAAAATVDVASLTGGVLGSLILLVVVLLIVIIIVKKKNNPNDNGGKMASKVQPEVKAFDRNSRPMFTPAPPKMMNGDFGNKDVAPGIIIDLESESDAPLSLEKDYTLPVFSENGDSPEPTILGSPFVRLEDADIAMNTPPPSTSPPEEMHRRYSSAKPNKKQFGSPPLPPQQSPIKKFAPVKDTAV</sequence>
<keyword evidence="2" id="KW-0472">Membrane</keyword>
<name>A0AAN8J8J3_PATCE</name>
<keyword evidence="3" id="KW-0732">Signal</keyword>
<feature type="domain" description="DUF7042" evidence="4">
    <location>
        <begin position="169"/>
        <end position="285"/>
    </location>
</feature>
<evidence type="ECO:0000313" key="6">
    <source>
        <dbReference type="Proteomes" id="UP001347796"/>
    </source>
</evidence>
<gene>
    <name evidence="5" type="ORF">SNE40_016010</name>
</gene>
<organism evidence="5 6">
    <name type="scientific">Patella caerulea</name>
    <name type="common">Rayed Mediterranean limpet</name>
    <dbReference type="NCBI Taxonomy" id="87958"/>
    <lineage>
        <taxon>Eukaryota</taxon>
        <taxon>Metazoa</taxon>
        <taxon>Spiralia</taxon>
        <taxon>Lophotrochozoa</taxon>
        <taxon>Mollusca</taxon>
        <taxon>Gastropoda</taxon>
        <taxon>Patellogastropoda</taxon>
        <taxon>Patelloidea</taxon>
        <taxon>Patellidae</taxon>
        <taxon>Patella</taxon>
    </lineage>
</organism>
<comment type="caution">
    <text evidence="5">The sequence shown here is derived from an EMBL/GenBank/DDBJ whole genome shotgun (WGS) entry which is preliminary data.</text>
</comment>
<dbReference type="Pfam" id="PF23069">
    <property type="entry name" value="DUF7042"/>
    <property type="match status" value="1"/>
</dbReference>
<keyword evidence="6" id="KW-1185">Reference proteome</keyword>
<evidence type="ECO:0000259" key="4">
    <source>
        <dbReference type="Pfam" id="PF23069"/>
    </source>
</evidence>
<protein>
    <recommendedName>
        <fullName evidence="4">DUF7042 domain-containing protein</fullName>
    </recommendedName>
</protein>
<accession>A0AAN8J8J3</accession>
<feature type="region of interest" description="Disordered" evidence="1">
    <location>
        <begin position="447"/>
        <end position="499"/>
    </location>
</feature>